<evidence type="ECO:0000313" key="2">
    <source>
        <dbReference type="EMBL" id="CAG7729490.1"/>
    </source>
</evidence>
<organism evidence="2 3">
    <name type="scientific">Allacma fusca</name>
    <dbReference type="NCBI Taxonomy" id="39272"/>
    <lineage>
        <taxon>Eukaryota</taxon>
        <taxon>Metazoa</taxon>
        <taxon>Ecdysozoa</taxon>
        <taxon>Arthropoda</taxon>
        <taxon>Hexapoda</taxon>
        <taxon>Collembola</taxon>
        <taxon>Symphypleona</taxon>
        <taxon>Sminthuridae</taxon>
        <taxon>Allacma</taxon>
    </lineage>
</organism>
<sequence length="107" mass="12495">MVIWTTFTLAIIYLSNLTSRILGEQLDTNYVNSLLDDTVCKEGCLPPEVYLKAYSYMKRSTAFRNFSLLNSINHVNGLEHWKAPQELQDKFPYYLSGYDYDDQPVWV</sequence>
<evidence type="ECO:0000313" key="3">
    <source>
        <dbReference type="Proteomes" id="UP000708208"/>
    </source>
</evidence>
<dbReference type="AlphaFoldDB" id="A0A8J2KP90"/>
<reference evidence="2" key="1">
    <citation type="submission" date="2021-06" db="EMBL/GenBank/DDBJ databases">
        <authorList>
            <person name="Hodson N. C."/>
            <person name="Mongue J. A."/>
            <person name="Jaron S. K."/>
        </authorList>
    </citation>
    <scope>NUCLEOTIDE SEQUENCE</scope>
</reference>
<comment type="caution">
    <text evidence="2">The sequence shown here is derived from an EMBL/GenBank/DDBJ whole genome shotgun (WGS) entry which is preliminary data.</text>
</comment>
<name>A0A8J2KP90_9HEXA</name>
<feature type="chain" id="PRO_5035314549" evidence="1">
    <location>
        <begin position="24"/>
        <end position="107"/>
    </location>
</feature>
<feature type="signal peptide" evidence="1">
    <location>
        <begin position="1"/>
        <end position="23"/>
    </location>
</feature>
<evidence type="ECO:0000256" key="1">
    <source>
        <dbReference type="SAM" id="SignalP"/>
    </source>
</evidence>
<keyword evidence="1" id="KW-0732">Signal</keyword>
<protein>
    <submittedName>
        <fullName evidence="2">Uncharacterized protein</fullName>
    </submittedName>
</protein>
<dbReference type="EMBL" id="CAJVCH010179285">
    <property type="protein sequence ID" value="CAG7729490.1"/>
    <property type="molecule type" value="Genomic_DNA"/>
</dbReference>
<gene>
    <name evidence="2" type="ORF">AFUS01_LOCUS18201</name>
</gene>
<keyword evidence="3" id="KW-1185">Reference proteome</keyword>
<dbReference type="OrthoDB" id="203812at2759"/>
<dbReference type="Proteomes" id="UP000708208">
    <property type="component" value="Unassembled WGS sequence"/>
</dbReference>
<proteinExistence type="predicted"/>
<feature type="non-terminal residue" evidence="2">
    <location>
        <position position="1"/>
    </location>
</feature>
<accession>A0A8J2KP90</accession>